<keyword evidence="10" id="KW-1185">Reference proteome</keyword>
<evidence type="ECO:0000256" key="6">
    <source>
        <dbReference type="SAM" id="Phobius"/>
    </source>
</evidence>
<feature type="transmembrane region" description="Helical" evidence="6">
    <location>
        <begin position="18"/>
        <end position="35"/>
    </location>
</feature>
<feature type="transmembrane region" description="Helical" evidence="6">
    <location>
        <begin position="283"/>
        <end position="301"/>
    </location>
</feature>
<keyword evidence="3 6" id="KW-1133">Transmembrane helix</keyword>
<evidence type="ECO:0000256" key="5">
    <source>
        <dbReference type="SAM" id="MobiDB-lite"/>
    </source>
</evidence>
<feature type="compositionally biased region" description="Basic and acidic residues" evidence="5">
    <location>
        <begin position="907"/>
        <end position="932"/>
    </location>
</feature>
<dbReference type="GO" id="GO:0005886">
    <property type="term" value="C:plasma membrane"/>
    <property type="evidence" value="ECO:0007669"/>
    <property type="project" value="UniProtKB-SubCell"/>
</dbReference>
<dbReference type="EMBL" id="WPHG01000002">
    <property type="protein sequence ID" value="MVA97057.1"/>
    <property type="molecule type" value="Genomic_DNA"/>
</dbReference>
<dbReference type="Pfam" id="PF00664">
    <property type="entry name" value="ABC_membrane"/>
    <property type="match status" value="1"/>
</dbReference>
<reference evidence="9 10" key="1">
    <citation type="submission" date="2019-12" db="EMBL/GenBank/DDBJ databases">
        <title>Nitratireductor arenosus sp. nov., Isolated from sea sand, Jeju island, South Korea.</title>
        <authorList>
            <person name="Kim W."/>
        </authorList>
    </citation>
    <scope>NUCLEOTIDE SEQUENCE [LARGE SCALE GENOMIC DNA]</scope>
    <source>
        <strain evidence="9 10">CAU 1489</strain>
    </source>
</reference>
<keyword evidence="4 6" id="KW-0472">Membrane</keyword>
<dbReference type="PROSITE" id="PS50929">
    <property type="entry name" value="ABC_TM1F"/>
    <property type="match status" value="1"/>
</dbReference>
<evidence type="ECO:0000256" key="1">
    <source>
        <dbReference type="ARBA" id="ARBA00004651"/>
    </source>
</evidence>
<feature type="transmembrane region" description="Helical" evidence="6">
    <location>
        <begin position="191"/>
        <end position="208"/>
    </location>
</feature>
<dbReference type="SUPFAM" id="SSF52540">
    <property type="entry name" value="P-loop containing nucleoside triphosphate hydrolases"/>
    <property type="match status" value="1"/>
</dbReference>
<evidence type="ECO:0000313" key="9">
    <source>
        <dbReference type="EMBL" id="MVA97057.1"/>
    </source>
</evidence>
<feature type="transmembrane region" description="Helical" evidence="6">
    <location>
        <begin position="87"/>
        <end position="107"/>
    </location>
</feature>
<comment type="caution">
    <text evidence="9">The sequence shown here is derived from an EMBL/GenBank/DDBJ whole genome shotgun (WGS) entry which is preliminary data.</text>
</comment>
<dbReference type="AlphaFoldDB" id="A0A844QDH9"/>
<dbReference type="InterPro" id="IPR036640">
    <property type="entry name" value="ABC1_TM_sf"/>
</dbReference>
<proteinExistence type="predicted"/>
<dbReference type="InterPro" id="IPR003439">
    <property type="entry name" value="ABC_transporter-like_ATP-bd"/>
</dbReference>
<dbReference type="Proteomes" id="UP000463224">
    <property type="component" value="Unassembled WGS sequence"/>
</dbReference>
<name>A0A844QDH9_9HYPH</name>
<dbReference type="GO" id="GO:0016887">
    <property type="term" value="F:ATP hydrolysis activity"/>
    <property type="evidence" value="ECO:0007669"/>
    <property type="project" value="InterPro"/>
</dbReference>
<feature type="transmembrane region" description="Helical" evidence="6">
    <location>
        <begin position="164"/>
        <end position="185"/>
    </location>
</feature>
<keyword evidence="2 6" id="KW-0812">Transmembrane</keyword>
<dbReference type="Gene3D" id="1.20.1560.10">
    <property type="entry name" value="ABC transporter type 1, transmembrane domain"/>
    <property type="match status" value="1"/>
</dbReference>
<feature type="region of interest" description="Disordered" evidence="5">
    <location>
        <begin position="904"/>
        <end position="932"/>
    </location>
</feature>
<dbReference type="InterPro" id="IPR039421">
    <property type="entry name" value="Type_1_exporter"/>
</dbReference>
<feature type="domain" description="ABC transporter" evidence="7">
    <location>
        <begin position="657"/>
        <end position="922"/>
    </location>
</feature>
<dbReference type="GO" id="GO:0005524">
    <property type="term" value="F:ATP binding"/>
    <property type="evidence" value="ECO:0007669"/>
    <property type="project" value="UniProtKB-KW"/>
</dbReference>
<evidence type="ECO:0000259" key="7">
    <source>
        <dbReference type="PROSITE" id="PS50893"/>
    </source>
</evidence>
<dbReference type="InterPro" id="IPR011527">
    <property type="entry name" value="ABC1_TM_dom"/>
</dbReference>
<dbReference type="SUPFAM" id="SSF90123">
    <property type="entry name" value="ABC transporter transmembrane region"/>
    <property type="match status" value="1"/>
</dbReference>
<dbReference type="InterPro" id="IPR027417">
    <property type="entry name" value="P-loop_NTPase"/>
</dbReference>
<dbReference type="RefSeq" id="WP_156712053.1">
    <property type="nucleotide sequence ID" value="NZ_WPHG01000002.1"/>
</dbReference>
<evidence type="ECO:0000313" key="10">
    <source>
        <dbReference type="Proteomes" id="UP000463224"/>
    </source>
</evidence>
<accession>A0A844QDH9</accession>
<feature type="domain" description="ABC transmembrane type-1" evidence="8">
    <location>
        <begin position="78"/>
        <end position="316"/>
    </location>
</feature>
<comment type="subcellular location">
    <subcellularLocation>
        <location evidence="1">Cell membrane</location>
        <topology evidence="1">Multi-pass membrane protein</topology>
    </subcellularLocation>
</comment>
<gene>
    <name evidence="9" type="ORF">GN330_07320</name>
</gene>
<sequence>MERNLLKFIWQNSRLKQVWLLVVIVASMPLYFLTLELPKQIVNGPIQGEGFSAAGAEQPFLRLPLPFAEQVFGREIVLFEGFSFDRLTMLFALGLLFLAAVVANGAFKLYVNTYKGKLGETLLRQLRYTLLDRVLRYRVVRFRNLKGAEAASVIKDEVEPLGEFVGDAFSLPLFLGGQAITGLLFLFLQNFYFGALTIAIVGFQVWIIPRLRRRLIQLGRQRQLQARRLSGQVAETVEMAPDIHVNDISNYTRARHYGLLTTILDIRFELYQRKFAVKYINNLLMQFLSFLFYVLGGYFVITGRLDIGQLVAVIAAYKDLPGPIKGLIDYDQIRLINEARYEQTIDSFRDDGLLPAEIQQMPGEAVPRLRDGFRAERAKLEDETGRVVLENLHAGIAPGERVAIATGGNDAARIAAGAFCAALARLTSPVSGTITLDGKPLDDLPESLTGRRVAYVDAGTFFPSGTIRDNLTMVLKNQPAGFEKKMTPPTPPKGSGGLLHDAPPAETLDWIDLKALGLADRRAFDRHVAAVLDLAGLSRQIQDLGLRGTVDPEHNPAFCDKIVEVRREFRDNAAGFGVAGIVEPFDPERYNAQAAIGENLLFGTARAPGWELDALATNPVLLAILDRHGLRERFLEMGRRIAEARIELFGDLGPDSKIFETVADVSYEEVARLKEMMARLRMGRQAKEQPAPRRSKVGAKALSDREELLRITFNYCEARSRFGVLDAETESDILAARANVREAVSELEGAPVFFHDPDLYNPTATVLDNILLGRVSSSVVDGREKVLAAVQELIARTGLSDGLLDAGLDFEMGNGGRRLSETQRQKLHLARALIKKPDIIVFNEVLGALDAASRQATMRQLLDLPLLEDENWKPGMLAVLLDDELAGRFDRVLVYRNGTLVEEEPDEIAKRTGDDAGEAADKEEADDDAHAE</sequence>
<evidence type="ECO:0000256" key="3">
    <source>
        <dbReference type="ARBA" id="ARBA00022989"/>
    </source>
</evidence>
<keyword evidence="9" id="KW-0547">Nucleotide-binding</keyword>
<protein>
    <submittedName>
        <fullName evidence="9">ABC transporter ATP-binding protein</fullName>
    </submittedName>
</protein>
<evidence type="ECO:0000256" key="4">
    <source>
        <dbReference type="ARBA" id="ARBA00023136"/>
    </source>
</evidence>
<dbReference type="Gene3D" id="3.40.50.300">
    <property type="entry name" value="P-loop containing nucleotide triphosphate hydrolases"/>
    <property type="match status" value="2"/>
</dbReference>
<dbReference type="GO" id="GO:0140359">
    <property type="term" value="F:ABC-type transporter activity"/>
    <property type="evidence" value="ECO:0007669"/>
    <property type="project" value="InterPro"/>
</dbReference>
<dbReference type="PANTHER" id="PTHR43394">
    <property type="entry name" value="ATP-DEPENDENT PERMEASE MDL1, MITOCHONDRIAL"/>
    <property type="match status" value="1"/>
</dbReference>
<organism evidence="9 10">
    <name type="scientific">Nitratireductor arenosus</name>
    <dbReference type="NCBI Taxonomy" id="2682096"/>
    <lineage>
        <taxon>Bacteria</taxon>
        <taxon>Pseudomonadati</taxon>
        <taxon>Pseudomonadota</taxon>
        <taxon>Alphaproteobacteria</taxon>
        <taxon>Hyphomicrobiales</taxon>
        <taxon>Phyllobacteriaceae</taxon>
        <taxon>Nitratireductor</taxon>
    </lineage>
</organism>
<evidence type="ECO:0000256" key="2">
    <source>
        <dbReference type="ARBA" id="ARBA00022692"/>
    </source>
</evidence>
<evidence type="ECO:0000259" key="8">
    <source>
        <dbReference type="PROSITE" id="PS50929"/>
    </source>
</evidence>
<keyword evidence="9" id="KW-0067">ATP-binding</keyword>
<dbReference type="PROSITE" id="PS50893">
    <property type="entry name" value="ABC_TRANSPORTER_2"/>
    <property type="match status" value="1"/>
</dbReference>